<keyword evidence="3" id="KW-0732">Signal</keyword>
<organism evidence="5 6">
    <name type="scientific">Gryllotalpicola reticulitermitis</name>
    <dbReference type="NCBI Taxonomy" id="1184153"/>
    <lineage>
        <taxon>Bacteria</taxon>
        <taxon>Bacillati</taxon>
        <taxon>Actinomycetota</taxon>
        <taxon>Actinomycetes</taxon>
        <taxon>Micrococcales</taxon>
        <taxon>Microbacteriaceae</taxon>
        <taxon>Gryllotalpicola</taxon>
    </lineage>
</organism>
<protein>
    <submittedName>
        <fullName evidence="5">Imelysin family protein</fullName>
    </submittedName>
</protein>
<feature type="domain" description="Imelysin-like" evidence="4">
    <location>
        <begin position="163"/>
        <end position="388"/>
    </location>
</feature>
<comment type="caution">
    <text evidence="5">The sequence shown here is derived from an EMBL/GenBank/DDBJ whole genome shotgun (WGS) entry which is preliminary data.</text>
</comment>
<comment type="subcellular location">
    <subcellularLocation>
        <location evidence="1">Cell envelope</location>
    </subcellularLocation>
</comment>
<evidence type="ECO:0000259" key="4">
    <source>
        <dbReference type="Pfam" id="PF09375"/>
    </source>
</evidence>
<proteinExistence type="inferred from homology"/>
<dbReference type="EMBL" id="JBHSCN010000005">
    <property type="protein sequence ID" value="MFC4243451.1"/>
    <property type="molecule type" value="Genomic_DNA"/>
</dbReference>
<dbReference type="InterPro" id="IPR050894">
    <property type="entry name" value="EfeM/EfeO_iron_uptake"/>
</dbReference>
<dbReference type="CDD" id="cd14656">
    <property type="entry name" value="Imelysin-like_EfeO"/>
    <property type="match status" value="1"/>
</dbReference>
<evidence type="ECO:0000256" key="1">
    <source>
        <dbReference type="ARBA" id="ARBA00004196"/>
    </source>
</evidence>
<dbReference type="Gene3D" id="1.20.1420.20">
    <property type="entry name" value="M75 peptidase, HXXE motif"/>
    <property type="match status" value="1"/>
</dbReference>
<dbReference type="Proteomes" id="UP001595900">
    <property type="component" value="Unassembled WGS sequence"/>
</dbReference>
<dbReference type="PANTHER" id="PTHR39192">
    <property type="entry name" value="IRON UPTAKE SYSTEM COMPONENT EFEO"/>
    <property type="match status" value="1"/>
</dbReference>
<gene>
    <name evidence="5" type="ORF">ACFOYW_08700</name>
</gene>
<dbReference type="InterPro" id="IPR038352">
    <property type="entry name" value="Imelysin_sf"/>
</dbReference>
<keyword evidence="6" id="KW-1185">Reference proteome</keyword>
<dbReference type="InterPro" id="IPR018976">
    <property type="entry name" value="Imelysin-like"/>
</dbReference>
<evidence type="ECO:0000256" key="3">
    <source>
        <dbReference type="ARBA" id="ARBA00022729"/>
    </source>
</evidence>
<reference evidence="6" key="1">
    <citation type="journal article" date="2019" name="Int. J. Syst. Evol. Microbiol.">
        <title>The Global Catalogue of Microorganisms (GCM) 10K type strain sequencing project: providing services to taxonomists for standard genome sequencing and annotation.</title>
        <authorList>
            <consortium name="The Broad Institute Genomics Platform"/>
            <consortium name="The Broad Institute Genome Sequencing Center for Infectious Disease"/>
            <person name="Wu L."/>
            <person name="Ma J."/>
        </authorList>
    </citation>
    <scope>NUCLEOTIDE SEQUENCE [LARGE SCALE GENOMIC DNA]</scope>
    <source>
        <strain evidence="6">CGMCC 1.10363</strain>
    </source>
</reference>
<dbReference type="InterPro" id="IPR034981">
    <property type="entry name" value="Imelysin-like_EfeO/Algp7"/>
</dbReference>
<sequence length="403" mass="41738">MPKNRAIAALAAAVALIVAAGVVVQVVTRGHGDDAASASVGATPPGTIKLSVSDAGCGGTWSLPHGGKVTFEITSDFQQGAEVELADVKKQLVYLDLEGFGPGATVDQTVTLGNGTYRFSCFPDEDIATKGKTVTITDASGVKNPTPGVSPVDQNDLIPYAIKYQKWVAAQVPILRTRVNTLATDIAAGNIAKAKTDWLTAHLTYESMGAAYGTFGDLDDAINGEPAPGTTALADPKLTGFHKVEALLWSGASAAKAAPAVTALQGAVAKLAAAMPTLQQDPNDLGLRAHEIVENAIQFELTGQTDAGSHTNLATIGANLAGSQAVLNVIDPLLTSRYPQLGATEQALAASQKLVATYDHDGSWAALSSLDQLQREKLDASLDQTVEDLAPIASILDERSHPL</sequence>
<accession>A0ABV8Q540</accession>
<dbReference type="Pfam" id="PF09375">
    <property type="entry name" value="Peptidase_M75"/>
    <property type="match status" value="1"/>
</dbReference>
<comment type="similarity">
    <text evidence="2">Belongs to the EfeM/EfeO family.</text>
</comment>
<evidence type="ECO:0000256" key="2">
    <source>
        <dbReference type="ARBA" id="ARBA00005989"/>
    </source>
</evidence>
<dbReference type="RefSeq" id="WP_390228497.1">
    <property type="nucleotide sequence ID" value="NZ_JBHSCN010000005.1"/>
</dbReference>
<name>A0ABV8Q540_9MICO</name>
<evidence type="ECO:0000313" key="5">
    <source>
        <dbReference type="EMBL" id="MFC4243451.1"/>
    </source>
</evidence>
<evidence type="ECO:0000313" key="6">
    <source>
        <dbReference type="Proteomes" id="UP001595900"/>
    </source>
</evidence>
<dbReference type="PANTHER" id="PTHR39192:SF1">
    <property type="entry name" value="IRON UPTAKE SYSTEM COMPONENT EFEO"/>
    <property type="match status" value="1"/>
</dbReference>